<name>A0AAW2PZA8_SESRA</name>
<keyword evidence="2" id="KW-0560">Oxidoreductase</keyword>
<feature type="domain" description="NAD-dependent epimerase/dehydratase" evidence="3">
    <location>
        <begin position="78"/>
        <end position="176"/>
    </location>
</feature>
<organism evidence="4">
    <name type="scientific">Sesamum radiatum</name>
    <name type="common">Black benniseed</name>
    <dbReference type="NCBI Taxonomy" id="300843"/>
    <lineage>
        <taxon>Eukaryota</taxon>
        <taxon>Viridiplantae</taxon>
        <taxon>Streptophyta</taxon>
        <taxon>Embryophyta</taxon>
        <taxon>Tracheophyta</taxon>
        <taxon>Spermatophyta</taxon>
        <taxon>Magnoliopsida</taxon>
        <taxon>eudicotyledons</taxon>
        <taxon>Gunneridae</taxon>
        <taxon>Pentapetalae</taxon>
        <taxon>asterids</taxon>
        <taxon>lamiids</taxon>
        <taxon>Lamiales</taxon>
        <taxon>Pedaliaceae</taxon>
        <taxon>Sesamum</taxon>
    </lineage>
</organism>
<gene>
    <name evidence="4" type="ORF">Sradi_3765900</name>
</gene>
<dbReference type="PANTHER" id="PTHR10366">
    <property type="entry name" value="NAD DEPENDENT EPIMERASE/DEHYDRATASE"/>
    <property type="match status" value="1"/>
</dbReference>
<dbReference type="GO" id="GO:0016616">
    <property type="term" value="F:oxidoreductase activity, acting on the CH-OH group of donors, NAD or NADP as acceptor"/>
    <property type="evidence" value="ECO:0007669"/>
    <property type="project" value="TreeGrafter"/>
</dbReference>
<dbReference type="Pfam" id="PF01370">
    <property type="entry name" value="Epimerase"/>
    <property type="match status" value="2"/>
</dbReference>
<dbReference type="EMBL" id="JACGWJ010000016">
    <property type="protein sequence ID" value="KAL0360814.1"/>
    <property type="molecule type" value="Genomic_DNA"/>
</dbReference>
<dbReference type="SUPFAM" id="SSF51735">
    <property type="entry name" value="NAD(P)-binding Rossmann-fold domains"/>
    <property type="match status" value="1"/>
</dbReference>
<dbReference type="InterPro" id="IPR001509">
    <property type="entry name" value="Epimerase_deHydtase"/>
</dbReference>
<accession>A0AAW2PZA8</accession>
<reference evidence="4" key="2">
    <citation type="journal article" date="2024" name="Plant">
        <title>Genomic evolution and insights into agronomic trait innovations of Sesamum species.</title>
        <authorList>
            <person name="Miao H."/>
            <person name="Wang L."/>
            <person name="Qu L."/>
            <person name="Liu H."/>
            <person name="Sun Y."/>
            <person name="Le M."/>
            <person name="Wang Q."/>
            <person name="Wei S."/>
            <person name="Zheng Y."/>
            <person name="Lin W."/>
            <person name="Duan Y."/>
            <person name="Cao H."/>
            <person name="Xiong S."/>
            <person name="Wang X."/>
            <person name="Wei L."/>
            <person name="Li C."/>
            <person name="Ma Q."/>
            <person name="Ju M."/>
            <person name="Zhao R."/>
            <person name="Li G."/>
            <person name="Mu C."/>
            <person name="Tian Q."/>
            <person name="Mei H."/>
            <person name="Zhang T."/>
            <person name="Gao T."/>
            <person name="Zhang H."/>
        </authorList>
    </citation>
    <scope>NUCLEOTIDE SEQUENCE</scope>
    <source>
        <strain evidence="4">G02</strain>
    </source>
</reference>
<feature type="domain" description="NAD-dependent epimerase/dehydratase" evidence="3">
    <location>
        <begin position="5"/>
        <end position="77"/>
    </location>
</feature>
<evidence type="ECO:0000313" key="4">
    <source>
        <dbReference type="EMBL" id="KAL0360814.1"/>
    </source>
</evidence>
<evidence type="ECO:0000256" key="1">
    <source>
        <dbReference type="ARBA" id="ARBA00022857"/>
    </source>
</evidence>
<dbReference type="AlphaFoldDB" id="A0AAW2PZA8"/>
<sequence>MKNVVLVTGASGYLGGRLCHALLSQGYCVRAFVRKTSDVSSLPPPTDGGASGGSLHLAYGDVTDYSSLLEAFSGCHVVNVGGLKNVLKAYKETKTIEKIIYTSSFFALGFTDGHVGDETQVHFAKFFCTEYEKSKAIADKIALEAAAEGVPIVPVYPGVIYGPGKVTTGNIVAHMVNCFCFGYSGA</sequence>
<evidence type="ECO:0000259" key="3">
    <source>
        <dbReference type="Pfam" id="PF01370"/>
    </source>
</evidence>
<reference evidence="4" key="1">
    <citation type="submission" date="2020-06" db="EMBL/GenBank/DDBJ databases">
        <authorList>
            <person name="Li T."/>
            <person name="Hu X."/>
            <person name="Zhang T."/>
            <person name="Song X."/>
            <person name="Zhang H."/>
            <person name="Dai N."/>
            <person name="Sheng W."/>
            <person name="Hou X."/>
            <person name="Wei L."/>
        </authorList>
    </citation>
    <scope>NUCLEOTIDE SEQUENCE</scope>
    <source>
        <strain evidence="4">G02</strain>
        <tissue evidence="4">Leaf</tissue>
    </source>
</reference>
<protein>
    <submittedName>
        <fullName evidence="4">Anthocyanidin reductase</fullName>
    </submittedName>
</protein>
<evidence type="ECO:0000256" key="2">
    <source>
        <dbReference type="ARBA" id="ARBA00023002"/>
    </source>
</evidence>
<dbReference type="InterPro" id="IPR050425">
    <property type="entry name" value="NAD(P)_dehydrat-like"/>
</dbReference>
<proteinExistence type="predicted"/>
<keyword evidence="1" id="KW-0521">NADP</keyword>
<comment type="caution">
    <text evidence="4">The sequence shown here is derived from an EMBL/GenBank/DDBJ whole genome shotgun (WGS) entry which is preliminary data.</text>
</comment>
<dbReference type="Gene3D" id="3.40.50.720">
    <property type="entry name" value="NAD(P)-binding Rossmann-like Domain"/>
    <property type="match status" value="2"/>
</dbReference>
<dbReference type="PANTHER" id="PTHR10366:SF624">
    <property type="entry name" value="NAD(P)-BINDING ROSSMANN-FOLD SUPERFAMILY PROTEIN"/>
    <property type="match status" value="1"/>
</dbReference>
<dbReference type="InterPro" id="IPR036291">
    <property type="entry name" value="NAD(P)-bd_dom_sf"/>
</dbReference>